<comment type="catalytic activity">
    <reaction evidence="5 6">
        <text>dTDP-beta-L-rhamnose + NADP(+) = dTDP-4-dehydro-beta-L-rhamnose + NADPH + H(+)</text>
        <dbReference type="Rhea" id="RHEA:21796"/>
        <dbReference type="ChEBI" id="CHEBI:15378"/>
        <dbReference type="ChEBI" id="CHEBI:57510"/>
        <dbReference type="ChEBI" id="CHEBI:57783"/>
        <dbReference type="ChEBI" id="CHEBI:58349"/>
        <dbReference type="ChEBI" id="CHEBI:62830"/>
        <dbReference type="EC" id="1.1.1.133"/>
    </reaction>
</comment>
<sequence>MNSKLQKRILVTGGSGQLATSLTKLGGGIICVGRPEFDLDKDETIHNSINIYNPDIVINAAAWTAVDLAEKNIIEARTANAVGPATLASICEKKNIALIHISTDYVYSGDKGVPYKETDLVDPKTVYGHTKVEGEKAIIAKNPDAIILRTSWVYAPHGKNFVKTIINAGAKNSKLKVVNDQYGNPTNADDLAIAIKSLVDQLNIQKNAAGIYHVTGKGSTSWYKFATFILKEAQKYGQPMPNIVPIQTDEWPTAAKRPKDSRLDCVKIKQSFGIELPTWQSSVARTVQQIFQQKTV</sequence>
<keyword evidence="6" id="KW-0521">NADP</keyword>
<dbReference type="PANTHER" id="PTHR10491">
    <property type="entry name" value="DTDP-4-DEHYDRORHAMNOSE REDUCTASE"/>
    <property type="match status" value="1"/>
</dbReference>
<dbReference type="GO" id="GO:0019305">
    <property type="term" value="P:dTDP-rhamnose biosynthetic process"/>
    <property type="evidence" value="ECO:0007669"/>
    <property type="project" value="UniProtKB-UniPathway"/>
</dbReference>
<evidence type="ECO:0000313" key="9">
    <source>
        <dbReference type="Proteomes" id="UP000316887"/>
    </source>
</evidence>
<dbReference type="SUPFAM" id="SSF51735">
    <property type="entry name" value="NAD(P)-binding Rossmann-fold domains"/>
    <property type="match status" value="1"/>
</dbReference>
<evidence type="ECO:0000256" key="1">
    <source>
        <dbReference type="ARBA" id="ARBA00004781"/>
    </source>
</evidence>
<reference evidence="8 9" key="1">
    <citation type="submission" date="2019-06" db="EMBL/GenBank/DDBJ databases">
        <title>Genome sequencing of Zymomonas mobilis strains for genetic engineering and biofuel applications.</title>
        <authorList>
            <person name="Teravest M."/>
        </authorList>
    </citation>
    <scope>NUCLEOTIDE SEQUENCE [LARGE SCALE GENOMIC DNA]</scope>
    <source>
        <strain evidence="8 9">AN0101</strain>
    </source>
</reference>
<name>A0A542W1Z4_ZYMMB</name>
<comment type="function">
    <text evidence="6">Catalyzes the reduction of dTDP-6-deoxy-L-lyxo-4-hexulose to yield dTDP-L-rhamnose.</text>
</comment>
<keyword evidence="6" id="KW-0560">Oxidoreductase</keyword>
<proteinExistence type="inferred from homology"/>
<dbReference type="PANTHER" id="PTHR10491:SF4">
    <property type="entry name" value="METHIONINE ADENOSYLTRANSFERASE 2 SUBUNIT BETA"/>
    <property type="match status" value="1"/>
</dbReference>
<dbReference type="EMBL" id="VFOF01000001">
    <property type="protein sequence ID" value="TQL17606.1"/>
    <property type="molecule type" value="Genomic_DNA"/>
</dbReference>
<evidence type="ECO:0000256" key="2">
    <source>
        <dbReference type="ARBA" id="ARBA00010944"/>
    </source>
</evidence>
<dbReference type="CDD" id="cd05254">
    <property type="entry name" value="dTDP_HR_like_SDR_e"/>
    <property type="match status" value="1"/>
</dbReference>
<comment type="cofactor">
    <cofactor evidence="6">
        <name>Mg(2+)</name>
        <dbReference type="ChEBI" id="CHEBI:18420"/>
    </cofactor>
    <text evidence="6">Binds 1 Mg(2+) ion per monomer.</text>
</comment>
<dbReference type="InterPro" id="IPR005913">
    <property type="entry name" value="dTDP_dehydrorham_reduct"/>
</dbReference>
<evidence type="ECO:0000259" key="7">
    <source>
        <dbReference type="Pfam" id="PF04321"/>
    </source>
</evidence>
<protein>
    <recommendedName>
        <fullName evidence="4 6">dTDP-4-dehydrorhamnose reductase</fullName>
        <ecNumber evidence="3 6">1.1.1.133</ecNumber>
    </recommendedName>
</protein>
<organism evidence="8 9">
    <name type="scientific">Zymomonas mobilis</name>
    <dbReference type="NCBI Taxonomy" id="542"/>
    <lineage>
        <taxon>Bacteria</taxon>
        <taxon>Pseudomonadati</taxon>
        <taxon>Pseudomonadota</taxon>
        <taxon>Alphaproteobacteria</taxon>
        <taxon>Sphingomonadales</taxon>
        <taxon>Zymomonadaceae</taxon>
        <taxon>Zymomonas</taxon>
    </lineage>
</organism>
<dbReference type="InterPro" id="IPR036291">
    <property type="entry name" value="NAD(P)-bd_dom_sf"/>
</dbReference>
<evidence type="ECO:0000256" key="3">
    <source>
        <dbReference type="ARBA" id="ARBA00012929"/>
    </source>
</evidence>
<evidence type="ECO:0000256" key="6">
    <source>
        <dbReference type="RuleBase" id="RU364082"/>
    </source>
</evidence>
<comment type="caution">
    <text evidence="8">The sequence shown here is derived from an EMBL/GenBank/DDBJ whole genome shotgun (WGS) entry which is preliminary data.</text>
</comment>
<dbReference type="AlphaFoldDB" id="A0A542W1Z4"/>
<dbReference type="UniPathway" id="UPA00124"/>
<dbReference type="InterPro" id="IPR029903">
    <property type="entry name" value="RmlD-like-bd"/>
</dbReference>
<evidence type="ECO:0000256" key="4">
    <source>
        <dbReference type="ARBA" id="ARBA00017099"/>
    </source>
</evidence>
<comment type="similarity">
    <text evidence="2 6">Belongs to the dTDP-4-dehydrorhamnose reductase family.</text>
</comment>
<comment type="pathway">
    <text evidence="1 6">Carbohydrate biosynthesis; dTDP-L-rhamnose biosynthesis.</text>
</comment>
<dbReference type="GO" id="GO:0008831">
    <property type="term" value="F:dTDP-4-dehydrorhamnose reductase activity"/>
    <property type="evidence" value="ECO:0007669"/>
    <property type="project" value="UniProtKB-EC"/>
</dbReference>
<dbReference type="RefSeq" id="WP_141919931.1">
    <property type="nucleotide sequence ID" value="NZ_VFOF01000001.1"/>
</dbReference>
<feature type="domain" description="RmlD-like substrate binding" evidence="7">
    <location>
        <begin position="8"/>
        <end position="289"/>
    </location>
</feature>
<dbReference type="Gene3D" id="3.90.25.10">
    <property type="entry name" value="UDP-galactose 4-epimerase, domain 1"/>
    <property type="match status" value="1"/>
</dbReference>
<dbReference type="EC" id="1.1.1.133" evidence="3 6"/>
<dbReference type="Pfam" id="PF04321">
    <property type="entry name" value="RmlD_sub_bind"/>
    <property type="match status" value="1"/>
</dbReference>
<evidence type="ECO:0000313" key="8">
    <source>
        <dbReference type="EMBL" id="TQL17606.1"/>
    </source>
</evidence>
<dbReference type="Gene3D" id="3.40.50.720">
    <property type="entry name" value="NAD(P)-binding Rossmann-like Domain"/>
    <property type="match status" value="1"/>
</dbReference>
<dbReference type="Proteomes" id="UP000316887">
    <property type="component" value="Unassembled WGS sequence"/>
</dbReference>
<dbReference type="OrthoDB" id="9803892at2"/>
<dbReference type="NCBIfam" id="TIGR01214">
    <property type="entry name" value="rmlD"/>
    <property type="match status" value="1"/>
</dbReference>
<accession>A0A542W1Z4</accession>
<gene>
    <name evidence="8" type="ORF">FBY58_1204</name>
</gene>
<evidence type="ECO:0000256" key="5">
    <source>
        <dbReference type="ARBA" id="ARBA00048200"/>
    </source>
</evidence>